<keyword evidence="4" id="KW-1185">Reference proteome</keyword>
<dbReference type="Gene3D" id="3.30.1370.50">
    <property type="entry name" value="R3H-like domain"/>
    <property type="match status" value="1"/>
</dbReference>
<dbReference type="WBParaSite" id="GPUH_0000726201-mRNA-1">
    <property type="protein sequence ID" value="GPUH_0000726201-mRNA-1"/>
    <property type="gene ID" value="GPUH_0000726201"/>
</dbReference>
<dbReference type="AlphaFoldDB" id="A0A183DIH7"/>
<dbReference type="EMBL" id="UYRT01018457">
    <property type="protein sequence ID" value="VDK57724.1"/>
    <property type="molecule type" value="Genomic_DNA"/>
</dbReference>
<feature type="domain" description="R3H" evidence="1">
    <location>
        <begin position="24"/>
        <end position="73"/>
    </location>
</feature>
<gene>
    <name evidence="2" type="ORF">GPUH_LOCUS7253</name>
    <name evidence="3" type="ORF">GPUH_LOCUS8518</name>
</gene>
<sequence length="73" mass="8517">MPHFNGFIDLVDEFDQDVAKSNEEAFREIIRKELLQFERSTERELRMAPMSAEERKIVRNEALNCGLNSRSTG</sequence>
<evidence type="ECO:0000313" key="3">
    <source>
        <dbReference type="EMBL" id="VDK63202.1"/>
    </source>
</evidence>
<organism evidence="6">
    <name type="scientific">Gongylonema pulchrum</name>
    <dbReference type="NCBI Taxonomy" id="637853"/>
    <lineage>
        <taxon>Eukaryota</taxon>
        <taxon>Metazoa</taxon>
        <taxon>Ecdysozoa</taxon>
        <taxon>Nematoda</taxon>
        <taxon>Chromadorea</taxon>
        <taxon>Rhabditida</taxon>
        <taxon>Spirurina</taxon>
        <taxon>Spiruromorpha</taxon>
        <taxon>Spiruroidea</taxon>
        <taxon>Gongylonematidae</taxon>
        <taxon>Gongylonema</taxon>
    </lineage>
</organism>
<evidence type="ECO:0000313" key="5">
    <source>
        <dbReference type="WBParaSite" id="GPUH_0000726201-mRNA-1"/>
    </source>
</evidence>
<evidence type="ECO:0000313" key="4">
    <source>
        <dbReference type="Proteomes" id="UP000271098"/>
    </source>
</evidence>
<dbReference type="InterPro" id="IPR001374">
    <property type="entry name" value="R3H_dom"/>
</dbReference>
<proteinExistence type="predicted"/>
<dbReference type="CDD" id="cd02325">
    <property type="entry name" value="R3H"/>
    <property type="match status" value="1"/>
</dbReference>
<dbReference type="PROSITE" id="PS51061">
    <property type="entry name" value="R3H"/>
    <property type="match status" value="1"/>
</dbReference>
<evidence type="ECO:0000259" key="1">
    <source>
        <dbReference type="PROSITE" id="PS51061"/>
    </source>
</evidence>
<protein>
    <submittedName>
        <fullName evidence="5 6">R3H domain-containing protein</fullName>
    </submittedName>
</protein>
<evidence type="ECO:0000313" key="2">
    <source>
        <dbReference type="EMBL" id="VDK57724.1"/>
    </source>
</evidence>
<dbReference type="WBParaSite" id="GPUH_0000852801-mRNA-1">
    <property type="protein sequence ID" value="GPUH_0000852801-mRNA-1"/>
    <property type="gene ID" value="GPUH_0000852801"/>
</dbReference>
<dbReference type="Pfam" id="PF01424">
    <property type="entry name" value="R3H"/>
    <property type="match status" value="1"/>
</dbReference>
<reference evidence="5 6" key="1">
    <citation type="submission" date="2016-06" db="UniProtKB">
        <authorList>
            <consortium name="WormBaseParasite"/>
        </authorList>
    </citation>
    <scope>IDENTIFICATION</scope>
</reference>
<dbReference type="GO" id="GO:0003676">
    <property type="term" value="F:nucleic acid binding"/>
    <property type="evidence" value="ECO:0007669"/>
    <property type="project" value="UniProtKB-UniRule"/>
</dbReference>
<reference evidence="2 4" key="2">
    <citation type="submission" date="2018-11" db="EMBL/GenBank/DDBJ databases">
        <authorList>
            <consortium name="Pathogen Informatics"/>
        </authorList>
    </citation>
    <scope>NUCLEOTIDE SEQUENCE [LARGE SCALE GENOMIC DNA]</scope>
</reference>
<dbReference type="InterPro" id="IPR036867">
    <property type="entry name" value="R3H_dom_sf"/>
</dbReference>
<dbReference type="EMBL" id="UYRT01025081">
    <property type="protein sequence ID" value="VDK63202.1"/>
    <property type="molecule type" value="Genomic_DNA"/>
</dbReference>
<dbReference type="Proteomes" id="UP000271098">
    <property type="component" value="Unassembled WGS sequence"/>
</dbReference>
<evidence type="ECO:0000313" key="6">
    <source>
        <dbReference type="WBParaSite" id="GPUH_0000852801-mRNA-1"/>
    </source>
</evidence>
<accession>A0A183DIH7</accession>
<name>A0A183DIH7_9BILA</name>